<protein>
    <submittedName>
        <fullName evidence="7">Methyl-accepting chemotaxis protein</fullName>
    </submittedName>
</protein>
<evidence type="ECO:0000259" key="6">
    <source>
        <dbReference type="PROSITE" id="PS50111"/>
    </source>
</evidence>
<dbReference type="InterPro" id="IPR004089">
    <property type="entry name" value="MCPsignal_dom"/>
</dbReference>
<dbReference type="Proteomes" id="UP000198672">
    <property type="component" value="Unassembled WGS sequence"/>
</dbReference>
<dbReference type="Gene3D" id="1.10.287.950">
    <property type="entry name" value="Methyl-accepting chemotaxis protein"/>
    <property type="match status" value="1"/>
</dbReference>
<dbReference type="SUPFAM" id="SSF58104">
    <property type="entry name" value="Methyl-accepting chemotaxis protein (MCP) signaling domain"/>
    <property type="match status" value="1"/>
</dbReference>
<dbReference type="GO" id="GO:0016020">
    <property type="term" value="C:membrane"/>
    <property type="evidence" value="ECO:0007669"/>
    <property type="project" value="UniProtKB-SubCell"/>
</dbReference>
<keyword evidence="5" id="KW-1133">Transmembrane helix</keyword>
<feature type="domain" description="Methyl-accepting transducer" evidence="6">
    <location>
        <begin position="156"/>
        <end position="308"/>
    </location>
</feature>
<keyword evidence="4" id="KW-0175">Coiled coil</keyword>
<dbReference type="PANTHER" id="PTHR32089">
    <property type="entry name" value="METHYL-ACCEPTING CHEMOTAXIS PROTEIN MCPB"/>
    <property type="match status" value="1"/>
</dbReference>
<evidence type="ECO:0000256" key="2">
    <source>
        <dbReference type="ARBA" id="ARBA00023224"/>
    </source>
</evidence>
<dbReference type="PANTHER" id="PTHR32089:SF112">
    <property type="entry name" value="LYSOZYME-LIKE PROTEIN-RELATED"/>
    <property type="match status" value="1"/>
</dbReference>
<feature type="transmembrane region" description="Helical" evidence="5">
    <location>
        <begin position="38"/>
        <end position="57"/>
    </location>
</feature>
<sequence>MSHQPIPSATRGWRESWPVIAVGGVASAALLWTSSASLLGWLLAALVFALAVSVAVMQSRRHATHIAHACAQIQSQFDQQRQHRATLEQAFERLAIELFPIFVRHIQHSRQLTEESITHLTFTFGELVADLERVMQTSGSDEHGDTHNLFEQFAHSQSALTEVIADFEVILRRDSAMTDQVDRLAGFGEQMRQMAQDVRSVAEQINLLALNAAIEAARAGEQGRGFAVVADEVRKLAGSSADTGARISAKVEELARSLGETQTLVKSSMRSADTLVRESEQKVETVMNRLRQTTEALNEDAQSLRALSEHIRTRIAASMVDLQFQDRTSQILEHVCDGLDSLSTRLTATAQHDPAQQARDILEIDSLLAQMLQSYSTIEERDLHHGTASTNPPPHAPLTAASELTFF</sequence>
<dbReference type="AlphaFoldDB" id="A0A1H3F972"/>
<feature type="transmembrane region" description="Helical" evidence="5">
    <location>
        <begin position="12"/>
        <end position="32"/>
    </location>
</feature>
<evidence type="ECO:0000256" key="1">
    <source>
        <dbReference type="ARBA" id="ARBA00004370"/>
    </source>
</evidence>
<keyword evidence="8" id="KW-1185">Reference proteome</keyword>
<dbReference type="GO" id="GO:0006935">
    <property type="term" value="P:chemotaxis"/>
    <property type="evidence" value="ECO:0007669"/>
    <property type="project" value="UniProtKB-ARBA"/>
</dbReference>
<evidence type="ECO:0000256" key="3">
    <source>
        <dbReference type="PROSITE-ProRule" id="PRU00284"/>
    </source>
</evidence>
<dbReference type="PROSITE" id="PS50111">
    <property type="entry name" value="CHEMOTAXIS_TRANSDUC_2"/>
    <property type="match status" value="1"/>
</dbReference>
<dbReference type="STRING" id="61595.SAMN05421644_11723"/>
<evidence type="ECO:0000256" key="5">
    <source>
        <dbReference type="SAM" id="Phobius"/>
    </source>
</evidence>
<gene>
    <name evidence="7" type="ORF">SAMN05421644_11723</name>
</gene>
<evidence type="ECO:0000313" key="7">
    <source>
        <dbReference type="EMBL" id="SDX87546.1"/>
    </source>
</evidence>
<accession>A0A1H3F972</accession>
<evidence type="ECO:0000256" key="4">
    <source>
        <dbReference type="SAM" id="Coils"/>
    </source>
</evidence>
<keyword evidence="2 3" id="KW-0807">Transducer</keyword>
<dbReference type="EMBL" id="FNOW01000017">
    <property type="protein sequence ID" value="SDX87546.1"/>
    <property type="molecule type" value="Genomic_DNA"/>
</dbReference>
<comment type="subcellular location">
    <subcellularLocation>
        <location evidence="1">Membrane</location>
    </subcellularLocation>
</comment>
<keyword evidence="5" id="KW-0472">Membrane</keyword>
<feature type="coiled-coil region" evidence="4">
    <location>
        <begin position="276"/>
        <end position="307"/>
    </location>
</feature>
<evidence type="ECO:0000313" key="8">
    <source>
        <dbReference type="Proteomes" id="UP000198672"/>
    </source>
</evidence>
<reference evidence="8" key="1">
    <citation type="submission" date="2016-10" db="EMBL/GenBank/DDBJ databases">
        <authorList>
            <person name="Varghese N."/>
            <person name="Submissions S."/>
        </authorList>
    </citation>
    <scope>NUCLEOTIDE SEQUENCE [LARGE SCALE GENOMIC DNA]</scope>
    <source>
        <strain evidence="8">DSM 173</strain>
    </source>
</reference>
<name>A0A1H3F972_ALLWA</name>
<dbReference type="SMART" id="SM00283">
    <property type="entry name" value="MA"/>
    <property type="match status" value="1"/>
</dbReference>
<dbReference type="Pfam" id="PF00015">
    <property type="entry name" value="MCPsignal"/>
    <property type="match status" value="1"/>
</dbReference>
<proteinExistence type="predicted"/>
<organism evidence="7 8">
    <name type="scientific">Allochromatium warmingii</name>
    <name type="common">Chromatium warmingii</name>
    <dbReference type="NCBI Taxonomy" id="61595"/>
    <lineage>
        <taxon>Bacteria</taxon>
        <taxon>Pseudomonadati</taxon>
        <taxon>Pseudomonadota</taxon>
        <taxon>Gammaproteobacteria</taxon>
        <taxon>Chromatiales</taxon>
        <taxon>Chromatiaceae</taxon>
        <taxon>Allochromatium</taxon>
    </lineage>
</organism>
<dbReference type="GO" id="GO:0007165">
    <property type="term" value="P:signal transduction"/>
    <property type="evidence" value="ECO:0007669"/>
    <property type="project" value="UniProtKB-KW"/>
</dbReference>
<keyword evidence="5" id="KW-0812">Transmembrane</keyword>